<evidence type="ECO:0008006" key="7">
    <source>
        <dbReference type="Google" id="ProtNLM"/>
    </source>
</evidence>
<dbReference type="Proteomes" id="UP001186041">
    <property type="component" value="Unassembled WGS sequence"/>
</dbReference>
<keyword evidence="1" id="KW-0812">Transmembrane</keyword>
<proteinExistence type="predicted"/>
<dbReference type="Proteomes" id="UP000255389">
    <property type="component" value="Unassembled WGS sequence"/>
</dbReference>
<dbReference type="EMBL" id="UGQY01000004">
    <property type="protein sequence ID" value="SUA03580.1"/>
    <property type="molecule type" value="Genomic_DNA"/>
</dbReference>
<evidence type="ECO:0000256" key="1">
    <source>
        <dbReference type="SAM" id="Phobius"/>
    </source>
</evidence>
<evidence type="ECO:0000313" key="2">
    <source>
        <dbReference type="EMBL" id="ALI24091.1"/>
    </source>
</evidence>
<dbReference type="KEGG" id="mft:XA26_02250"/>
<keyword evidence="5" id="KW-1185">Reference proteome</keyword>
<name>A0A0N9Y3M6_MYCFO</name>
<evidence type="ECO:0000313" key="5">
    <source>
        <dbReference type="Proteomes" id="UP000057134"/>
    </source>
</evidence>
<dbReference type="OrthoDB" id="4640664at2"/>
<organism evidence="2 5">
    <name type="scientific">Mycolicibacterium fortuitum</name>
    <name type="common">Mycobacterium fortuitum</name>
    <dbReference type="NCBI Taxonomy" id="1766"/>
    <lineage>
        <taxon>Bacteria</taxon>
        <taxon>Bacillati</taxon>
        <taxon>Actinomycetota</taxon>
        <taxon>Actinomycetes</taxon>
        <taxon>Mycobacteriales</taxon>
        <taxon>Mycobacteriaceae</taxon>
        <taxon>Mycolicibacterium</taxon>
    </lineage>
</organism>
<reference evidence="3" key="3">
    <citation type="submission" date="2023-10" db="EMBL/GenBank/DDBJ databases">
        <title>Mycolicibacterium fortuitum clinical isolates causing pulmonary infections in humans.</title>
        <authorList>
            <person name="Mejia-Ponce P.M."/>
            <person name="Zenteno-Cuevas R."/>
            <person name="Licona-Cassani C."/>
        </authorList>
    </citation>
    <scope>NUCLEOTIDE SEQUENCE</scope>
    <source>
        <strain evidence="3">M8</strain>
    </source>
</reference>
<dbReference type="PROSITE" id="PS51257">
    <property type="entry name" value="PROKAR_LIPOPROTEIN"/>
    <property type="match status" value="1"/>
</dbReference>
<evidence type="ECO:0000313" key="6">
    <source>
        <dbReference type="Proteomes" id="UP000255389"/>
    </source>
</evidence>
<dbReference type="STRING" id="1766.XA26_02250"/>
<keyword evidence="1" id="KW-1133">Transmembrane helix</keyword>
<dbReference type="PATRIC" id="fig|1766.6.peg.221"/>
<dbReference type="EMBL" id="JAWLVV010000073">
    <property type="protein sequence ID" value="MDV7295462.1"/>
    <property type="molecule type" value="Genomic_DNA"/>
</dbReference>
<dbReference type="EMBL" id="CP011269">
    <property type="protein sequence ID" value="ALI24091.1"/>
    <property type="molecule type" value="Genomic_DNA"/>
</dbReference>
<feature type="transmembrane region" description="Helical" evidence="1">
    <location>
        <begin position="50"/>
        <end position="68"/>
    </location>
</feature>
<dbReference type="AlphaFoldDB" id="A0A0N9Y3M6"/>
<evidence type="ECO:0000313" key="4">
    <source>
        <dbReference type="EMBL" id="SUA03580.1"/>
    </source>
</evidence>
<dbReference type="Proteomes" id="UP000057134">
    <property type="component" value="Chromosome"/>
</dbReference>
<feature type="transmembrane region" description="Helical" evidence="1">
    <location>
        <begin position="12"/>
        <end position="38"/>
    </location>
</feature>
<reference evidence="4 6" key="2">
    <citation type="submission" date="2018-06" db="EMBL/GenBank/DDBJ databases">
        <authorList>
            <consortium name="Pathogen Informatics"/>
            <person name="Doyle S."/>
        </authorList>
    </citation>
    <scope>NUCLEOTIDE SEQUENCE [LARGE SCALE GENOMIC DNA]</scope>
    <source>
        <strain evidence="4 6">NCTC1542</strain>
    </source>
</reference>
<reference evidence="2 5" key="1">
    <citation type="journal article" date="2015" name="MBio">
        <title>Enzymatic Degradation of Phenazines Can Generate Energy and Protect Sensitive Organisms from Toxicity.</title>
        <authorList>
            <person name="Costa K.C."/>
            <person name="Bergkessel M."/>
            <person name="Saunders S."/>
            <person name="Korlach J."/>
            <person name="Newman D.K."/>
        </authorList>
    </citation>
    <scope>NUCLEOTIDE SEQUENCE [LARGE SCALE GENOMIC DNA]</scope>
    <source>
        <strain evidence="2 5">CT6</strain>
    </source>
</reference>
<accession>A0A0N9Y3M6</accession>
<sequence length="110" mass="11280">MAAADDRARKAWWASIGVGALACVGCCVVVPLLAAAGIAGGGMLLVGSRWLEPLGFALIAVGVVGVVVSQIRAYRRRGADTCQCTRPNTNTSCRCRRSQPAAAPVPGQVS</sequence>
<gene>
    <name evidence="4" type="ORF">NCTC1542_05065</name>
    <name evidence="3" type="ORF">R4485_35490</name>
    <name evidence="2" type="ORF">XA26_02250</name>
</gene>
<dbReference type="RefSeq" id="WP_036432580.1">
    <property type="nucleotide sequence ID" value="NZ_CP011269.1"/>
</dbReference>
<evidence type="ECO:0000313" key="3">
    <source>
        <dbReference type="EMBL" id="MDV7295462.1"/>
    </source>
</evidence>
<protein>
    <recommendedName>
        <fullName evidence="7">Mercuric ion transport protein</fullName>
    </recommendedName>
</protein>
<keyword evidence="1" id="KW-0472">Membrane</keyword>
<dbReference type="GeneID" id="300556772"/>